<evidence type="ECO:0000256" key="5">
    <source>
        <dbReference type="ARBA" id="ARBA00023014"/>
    </source>
</evidence>
<dbReference type="GO" id="GO:0006779">
    <property type="term" value="P:porphyrin-containing compound biosynthetic process"/>
    <property type="evidence" value="ECO:0007669"/>
    <property type="project" value="TreeGrafter"/>
</dbReference>
<dbReference type="SMART" id="SM00729">
    <property type="entry name" value="Elp3"/>
    <property type="match status" value="1"/>
</dbReference>
<keyword evidence="5" id="KW-0411">Iron-sulfur</keyword>
<dbReference type="PANTHER" id="PTHR13932:SF5">
    <property type="entry name" value="RADICAL S-ADENOSYL METHIONINE DOMAIN-CONTAINING PROTEIN 1, MITOCHONDRIAL"/>
    <property type="match status" value="1"/>
</dbReference>
<dbReference type="AlphaFoldDB" id="A0A563VNY4"/>
<dbReference type="GO" id="GO:0051539">
    <property type="term" value="F:4 iron, 4 sulfur cluster binding"/>
    <property type="evidence" value="ECO:0007669"/>
    <property type="project" value="TreeGrafter"/>
</dbReference>
<keyword evidence="8" id="KW-1185">Reference proteome</keyword>
<evidence type="ECO:0000256" key="3">
    <source>
        <dbReference type="ARBA" id="ARBA00022723"/>
    </source>
</evidence>
<evidence type="ECO:0000313" key="7">
    <source>
        <dbReference type="EMBL" id="VEP13178.1"/>
    </source>
</evidence>
<organism evidence="7 8">
    <name type="scientific">Hyella patelloides LEGE 07179</name>
    <dbReference type="NCBI Taxonomy" id="945734"/>
    <lineage>
        <taxon>Bacteria</taxon>
        <taxon>Bacillati</taxon>
        <taxon>Cyanobacteriota</taxon>
        <taxon>Cyanophyceae</taxon>
        <taxon>Pleurocapsales</taxon>
        <taxon>Hyellaceae</taxon>
        <taxon>Hyella</taxon>
    </lineage>
</organism>
<dbReference type="PROSITE" id="PS51918">
    <property type="entry name" value="RADICAL_SAM"/>
    <property type="match status" value="1"/>
</dbReference>
<evidence type="ECO:0000259" key="6">
    <source>
        <dbReference type="PROSITE" id="PS51918"/>
    </source>
</evidence>
<protein>
    <recommendedName>
        <fullName evidence="1">Heme chaperone HemW</fullName>
    </recommendedName>
</protein>
<name>A0A563VNY4_9CYAN</name>
<evidence type="ECO:0000256" key="4">
    <source>
        <dbReference type="ARBA" id="ARBA00023004"/>
    </source>
</evidence>
<dbReference type="InterPro" id="IPR034505">
    <property type="entry name" value="Coproporphyrinogen-III_oxidase"/>
</dbReference>
<dbReference type="Proteomes" id="UP000320055">
    <property type="component" value="Unassembled WGS sequence"/>
</dbReference>
<accession>A0A563VNY4</accession>
<dbReference type="PANTHER" id="PTHR13932">
    <property type="entry name" value="COPROPORPHYRINIGEN III OXIDASE"/>
    <property type="match status" value="1"/>
</dbReference>
<dbReference type="EMBL" id="CAACVJ010000099">
    <property type="protein sequence ID" value="VEP13178.1"/>
    <property type="molecule type" value="Genomic_DNA"/>
</dbReference>
<dbReference type="SFLD" id="SFLDG01065">
    <property type="entry name" value="anaerobic_coproporphyrinogen-I"/>
    <property type="match status" value="1"/>
</dbReference>
<evidence type="ECO:0000256" key="1">
    <source>
        <dbReference type="ARBA" id="ARBA00017228"/>
    </source>
</evidence>
<dbReference type="GO" id="GO:0005737">
    <property type="term" value="C:cytoplasm"/>
    <property type="evidence" value="ECO:0007669"/>
    <property type="project" value="TreeGrafter"/>
</dbReference>
<dbReference type="InterPro" id="IPR058240">
    <property type="entry name" value="rSAM_sf"/>
</dbReference>
<keyword evidence="4" id="KW-0408">Iron</keyword>
<dbReference type="InterPro" id="IPR013785">
    <property type="entry name" value="Aldolase_TIM"/>
</dbReference>
<dbReference type="Gene3D" id="3.20.20.70">
    <property type="entry name" value="Aldolase class I"/>
    <property type="match status" value="1"/>
</dbReference>
<dbReference type="NCBIfam" id="NF006067">
    <property type="entry name" value="PRK08208.1"/>
    <property type="match status" value="1"/>
</dbReference>
<keyword evidence="2" id="KW-0949">S-adenosyl-L-methionine</keyword>
<reference evidence="7 8" key="1">
    <citation type="submission" date="2019-01" db="EMBL/GenBank/DDBJ databases">
        <authorList>
            <person name="Brito A."/>
        </authorList>
    </citation>
    <scope>NUCLEOTIDE SEQUENCE [LARGE SCALE GENOMIC DNA]</scope>
    <source>
        <strain evidence="7">1</strain>
    </source>
</reference>
<dbReference type="CDD" id="cd01335">
    <property type="entry name" value="Radical_SAM"/>
    <property type="match status" value="1"/>
</dbReference>
<sequence length="447" mass="50904">MTYSSSPPTNKLSQLLTASPYQTYVYSYPHKTAYRPLNPPIKLSDVWSRENRDALFLYIHIPFCEMRCGFCNLFTMVQKDEDFVSQYVNTLKRQSQRVKQALGESKFTRFALGGGTPTRLSLGRLKAVLDIAENTMDADLQAIPGSVEVSPETATEDKLNLLRDRGIDRISIGVQSFIDAEVLAIQRRQQATQVQATLTSIKDAGFPTLNIDLIYGLPGQTIDTWLYSLHQALSFQPEEIYLYPLYVRPLTGMDCTNKEWDDIRLACYREGRNLLLAQGYQQISMRMFQKPSTTDISAPIYCCQADGMVGLGCGARSYTKQLHYASEYAVGAKSIESLLQAYLNMPTDSFDYIDYGFTLDTEDRQRRYILISLLSDEGLSFKQYRQNFTTELFTDYPELTELLALKLATKDGDTISLTELGIERSDIIGYCFFSNRVRQLMTEYELK</sequence>
<dbReference type="SFLD" id="SFLDS00029">
    <property type="entry name" value="Radical_SAM"/>
    <property type="match status" value="1"/>
</dbReference>
<dbReference type="InterPro" id="IPR007197">
    <property type="entry name" value="rSAM"/>
</dbReference>
<gene>
    <name evidence="7" type="ORF">H1P_1880006</name>
</gene>
<feature type="domain" description="Radical SAM core" evidence="6">
    <location>
        <begin position="49"/>
        <end position="286"/>
    </location>
</feature>
<dbReference type="GO" id="GO:0046872">
    <property type="term" value="F:metal ion binding"/>
    <property type="evidence" value="ECO:0007669"/>
    <property type="project" value="UniProtKB-KW"/>
</dbReference>
<evidence type="ECO:0000313" key="8">
    <source>
        <dbReference type="Proteomes" id="UP000320055"/>
    </source>
</evidence>
<dbReference type="InterPro" id="IPR006638">
    <property type="entry name" value="Elp3/MiaA/NifB-like_rSAM"/>
</dbReference>
<dbReference type="OrthoDB" id="9808022at2"/>
<dbReference type="SUPFAM" id="SSF102114">
    <property type="entry name" value="Radical SAM enzymes"/>
    <property type="match status" value="1"/>
</dbReference>
<evidence type="ECO:0000256" key="2">
    <source>
        <dbReference type="ARBA" id="ARBA00022691"/>
    </source>
</evidence>
<dbReference type="Pfam" id="PF04055">
    <property type="entry name" value="Radical_SAM"/>
    <property type="match status" value="1"/>
</dbReference>
<dbReference type="GO" id="GO:0003824">
    <property type="term" value="F:catalytic activity"/>
    <property type="evidence" value="ECO:0007669"/>
    <property type="project" value="InterPro"/>
</dbReference>
<dbReference type="RefSeq" id="WP_144871429.1">
    <property type="nucleotide sequence ID" value="NZ_LR213938.1"/>
</dbReference>
<proteinExistence type="predicted"/>
<keyword evidence="3" id="KW-0479">Metal-binding</keyword>